<protein>
    <recommendedName>
        <fullName evidence="6">Protein kinase domain-containing protein</fullName>
    </recommendedName>
</protein>
<dbReference type="EMBL" id="OIVN01000106">
    <property type="protein sequence ID" value="SPC74379.1"/>
    <property type="molecule type" value="Genomic_DNA"/>
</dbReference>
<keyword evidence="4" id="KW-1133">Transmembrane helix</keyword>
<keyword evidence="5" id="KW-0472">Membrane</keyword>
<organism evidence="7">
    <name type="scientific">Fagus sylvatica</name>
    <name type="common">Beechnut</name>
    <dbReference type="NCBI Taxonomy" id="28930"/>
    <lineage>
        <taxon>Eukaryota</taxon>
        <taxon>Viridiplantae</taxon>
        <taxon>Streptophyta</taxon>
        <taxon>Embryophyta</taxon>
        <taxon>Tracheophyta</taxon>
        <taxon>Spermatophyta</taxon>
        <taxon>Magnoliopsida</taxon>
        <taxon>eudicotyledons</taxon>
        <taxon>Gunneridae</taxon>
        <taxon>Pentapetalae</taxon>
        <taxon>rosids</taxon>
        <taxon>fabids</taxon>
        <taxon>Fagales</taxon>
        <taxon>Fagaceae</taxon>
        <taxon>Fagus</taxon>
    </lineage>
</organism>
<gene>
    <name evidence="7" type="ORF">FSB_LOCUS2261</name>
</gene>
<dbReference type="SUPFAM" id="SSF56112">
    <property type="entry name" value="Protein kinase-like (PK-like)"/>
    <property type="match status" value="1"/>
</dbReference>
<comment type="subcellular location">
    <subcellularLocation>
        <location evidence="1">Membrane</location>
        <topology evidence="1">Single-pass membrane protein</topology>
    </subcellularLocation>
</comment>
<accession>A0A2N9EIK1</accession>
<dbReference type="PANTHER" id="PTHR47974:SF3">
    <property type="entry name" value="RECEPTOR-LIKE SERINE_THREONINE-PROTEIN KINASE"/>
    <property type="match status" value="1"/>
</dbReference>
<evidence type="ECO:0000256" key="2">
    <source>
        <dbReference type="ARBA" id="ARBA00022692"/>
    </source>
</evidence>
<evidence type="ECO:0000256" key="3">
    <source>
        <dbReference type="ARBA" id="ARBA00022729"/>
    </source>
</evidence>
<reference evidence="7" key="1">
    <citation type="submission" date="2018-02" db="EMBL/GenBank/DDBJ databases">
        <authorList>
            <person name="Cohen D.B."/>
            <person name="Kent A.D."/>
        </authorList>
    </citation>
    <scope>NUCLEOTIDE SEQUENCE</scope>
</reference>
<dbReference type="GO" id="GO:0016020">
    <property type="term" value="C:membrane"/>
    <property type="evidence" value="ECO:0007669"/>
    <property type="project" value="UniProtKB-SubCell"/>
</dbReference>
<sequence length="172" mass="19683">MLANSSLHAYSFESSSNFAKLFTWSRDIPMSLFCLSKLLSRSKIDHSSFSRMRGTRGYMAPEWVYNLPITSKVDVYSYGTVLLEMVTGKSPNVMHTTNNGEIQEHKRLVMLVRETINIGTTTRKSWIEEIIDPMMAGSYDKDKMELLVKVALQCVAENKDERPTMNKVVEMQ</sequence>
<evidence type="ECO:0000313" key="7">
    <source>
        <dbReference type="EMBL" id="SPC74379.1"/>
    </source>
</evidence>
<keyword evidence="2" id="KW-0812">Transmembrane</keyword>
<dbReference type="InterPro" id="IPR011009">
    <property type="entry name" value="Kinase-like_dom_sf"/>
</dbReference>
<evidence type="ECO:0000256" key="4">
    <source>
        <dbReference type="ARBA" id="ARBA00022989"/>
    </source>
</evidence>
<dbReference type="Gene3D" id="1.10.510.10">
    <property type="entry name" value="Transferase(Phosphotransferase) domain 1"/>
    <property type="match status" value="1"/>
</dbReference>
<dbReference type="Pfam" id="PF00069">
    <property type="entry name" value="Pkinase"/>
    <property type="match status" value="1"/>
</dbReference>
<dbReference type="AlphaFoldDB" id="A0A2N9EIK1"/>
<evidence type="ECO:0000256" key="5">
    <source>
        <dbReference type="ARBA" id="ARBA00023136"/>
    </source>
</evidence>
<dbReference type="GO" id="GO:0005524">
    <property type="term" value="F:ATP binding"/>
    <property type="evidence" value="ECO:0007669"/>
    <property type="project" value="InterPro"/>
</dbReference>
<dbReference type="PROSITE" id="PS50011">
    <property type="entry name" value="PROTEIN_KINASE_DOM"/>
    <property type="match status" value="1"/>
</dbReference>
<name>A0A2N9EIK1_FAGSY</name>
<keyword evidence="3" id="KW-0732">Signal</keyword>
<dbReference type="GO" id="GO:0004672">
    <property type="term" value="F:protein kinase activity"/>
    <property type="evidence" value="ECO:0007669"/>
    <property type="project" value="InterPro"/>
</dbReference>
<proteinExistence type="predicted"/>
<dbReference type="PANTHER" id="PTHR47974">
    <property type="entry name" value="OS07G0415500 PROTEIN"/>
    <property type="match status" value="1"/>
</dbReference>
<feature type="domain" description="Protein kinase" evidence="6">
    <location>
        <begin position="1"/>
        <end position="172"/>
    </location>
</feature>
<evidence type="ECO:0000256" key="1">
    <source>
        <dbReference type="ARBA" id="ARBA00004167"/>
    </source>
</evidence>
<dbReference type="InterPro" id="IPR000719">
    <property type="entry name" value="Prot_kinase_dom"/>
</dbReference>
<evidence type="ECO:0000259" key="6">
    <source>
        <dbReference type="PROSITE" id="PS50011"/>
    </source>
</evidence>